<dbReference type="InterPro" id="IPR043128">
    <property type="entry name" value="Rev_trsase/Diguanyl_cyclase"/>
</dbReference>
<dbReference type="GO" id="GO:0015074">
    <property type="term" value="P:DNA integration"/>
    <property type="evidence" value="ECO:0007669"/>
    <property type="project" value="InterPro"/>
</dbReference>
<dbReference type="Pfam" id="PF00665">
    <property type="entry name" value="rve"/>
    <property type="match status" value="1"/>
</dbReference>
<feature type="region of interest" description="Disordered" evidence="9">
    <location>
        <begin position="158"/>
        <end position="198"/>
    </location>
</feature>
<proteinExistence type="predicted"/>
<dbReference type="Pfam" id="PF02023">
    <property type="entry name" value="SCAN"/>
    <property type="match status" value="1"/>
</dbReference>
<gene>
    <name evidence="12" type="primary">GIN1</name>
</gene>
<evidence type="ECO:0000256" key="2">
    <source>
        <dbReference type="ARBA" id="ARBA00022695"/>
    </source>
</evidence>
<dbReference type="InterPro" id="IPR001584">
    <property type="entry name" value="Integrase_cat-core"/>
</dbReference>
<evidence type="ECO:0000256" key="1">
    <source>
        <dbReference type="ARBA" id="ARBA00022679"/>
    </source>
</evidence>
<dbReference type="InterPro" id="IPR050951">
    <property type="entry name" value="Retrovirus_Pol_polyprotein"/>
</dbReference>
<protein>
    <recommendedName>
        <fullName evidence="7">Gypsy retrotransposon integrase-like protein 1</fullName>
    </recommendedName>
</protein>
<accession>A0A1A8SKX5</accession>
<dbReference type="CDD" id="cd09274">
    <property type="entry name" value="RNase_HI_RT_Ty3"/>
    <property type="match status" value="1"/>
</dbReference>
<dbReference type="FunFam" id="3.10.20.370:FF:000001">
    <property type="entry name" value="Retrovirus-related Pol polyprotein from transposon 17.6-like protein"/>
    <property type="match status" value="1"/>
</dbReference>
<keyword evidence="8" id="KW-0479">Metal-binding</keyword>
<dbReference type="PANTHER" id="PTHR37984:SF5">
    <property type="entry name" value="PROTEIN NYNRIN-LIKE"/>
    <property type="match status" value="1"/>
</dbReference>
<dbReference type="Gene3D" id="3.30.70.270">
    <property type="match status" value="2"/>
</dbReference>
<evidence type="ECO:0000256" key="8">
    <source>
        <dbReference type="PROSITE-ProRule" id="PRU00047"/>
    </source>
</evidence>
<evidence type="ECO:0000256" key="7">
    <source>
        <dbReference type="ARBA" id="ARBA00039658"/>
    </source>
</evidence>
<dbReference type="FunFam" id="3.30.70.270:FF:000020">
    <property type="entry name" value="Transposon Tf2-6 polyprotein-like Protein"/>
    <property type="match status" value="1"/>
</dbReference>
<dbReference type="GO" id="GO:0003964">
    <property type="term" value="F:RNA-directed DNA polymerase activity"/>
    <property type="evidence" value="ECO:0007669"/>
    <property type="project" value="UniProtKB-KW"/>
</dbReference>
<dbReference type="InterPro" id="IPR041373">
    <property type="entry name" value="RT_RNaseH"/>
</dbReference>
<dbReference type="SUPFAM" id="SSF56672">
    <property type="entry name" value="DNA/RNA polymerases"/>
    <property type="match status" value="1"/>
</dbReference>
<evidence type="ECO:0000259" key="11">
    <source>
        <dbReference type="PROSITE" id="PS50994"/>
    </source>
</evidence>
<keyword evidence="3" id="KW-0540">Nuclease</keyword>
<feature type="non-terminal residue" evidence="12">
    <location>
        <position position="1"/>
    </location>
</feature>
<dbReference type="InterPro" id="IPR003309">
    <property type="entry name" value="SCAN_dom"/>
</dbReference>
<evidence type="ECO:0000256" key="5">
    <source>
        <dbReference type="ARBA" id="ARBA00022801"/>
    </source>
</evidence>
<dbReference type="Gene3D" id="3.30.420.10">
    <property type="entry name" value="Ribonuclease H-like superfamily/Ribonuclease H"/>
    <property type="match status" value="1"/>
</dbReference>
<dbReference type="InterPro" id="IPR036875">
    <property type="entry name" value="Znf_CCHC_sf"/>
</dbReference>
<dbReference type="InterPro" id="IPR038269">
    <property type="entry name" value="SCAN_sf"/>
</dbReference>
<dbReference type="InterPro" id="IPR012337">
    <property type="entry name" value="RNaseH-like_sf"/>
</dbReference>
<keyword evidence="5" id="KW-0378">Hydrolase</keyword>
<feature type="compositionally biased region" description="Pro residues" evidence="9">
    <location>
        <begin position="187"/>
        <end position="198"/>
    </location>
</feature>
<feature type="domain" description="Integrase catalytic" evidence="11">
    <location>
        <begin position="760"/>
        <end position="918"/>
    </location>
</feature>
<dbReference type="CDD" id="cd01647">
    <property type="entry name" value="RT_LTR"/>
    <property type="match status" value="1"/>
</dbReference>
<dbReference type="Gene3D" id="1.10.4020.10">
    <property type="entry name" value="DNA breaking-rejoining enzymes"/>
    <property type="match status" value="1"/>
</dbReference>
<reference evidence="12" key="2">
    <citation type="submission" date="2016-06" db="EMBL/GenBank/DDBJ databases">
        <title>The genome of a short-lived fish provides insights into sex chromosome evolution and the genetic control of aging.</title>
        <authorList>
            <person name="Reichwald K."/>
            <person name="Felder M."/>
            <person name="Petzold A."/>
            <person name="Koch P."/>
            <person name="Groth M."/>
            <person name="Platzer M."/>
        </authorList>
    </citation>
    <scope>NUCLEOTIDE SEQUENCE</scope>
    <source>
        <tissue evidence="12">Brain</tissue>
    </source>
</reference>
<dbReference type="SUPFAM" id="SSF53098">
    <property type="entry name" value="Ribonuclease H-like"/>
    <property type="match status" value="1"/>
</dbReference>
<keyword evidence="1" id="KW-0808">Transferase</keyword>
<evidence type="ECO:0000259" key="10">
    <source>
        <dbReference type="PROSITE" id="PS50158"/>
    </source>
</evidence>
<dbReference type="InterPro" id="IPR043502">
    <property type="entry name" value="DNA/RNA_pol_sf"/>
</dbReference>
<keyword evidence="2" id="KW-0548">Nucleotidyltransferase</keyword>
<dbReference type="SUPFAM" id="SSF57756">
    <property type="entry name" value="Retrovirus zinc finger-like domains"/>
    <property type="match status" value="1"/>
</dbReference>
<keyword evidence="4" id="KW-0255">Endonuclease</keyword>
<dbReference type="Gene3D" id="3.10.20.370">
    <property type="match status" value="1"/>
</dbReference>
<dbReference type="InterPro" id="IPR041588">
    <property type="entry name" value="Integrase_H2C2"/>
</dbReference>
<dbReference type="Gene3D" id="1.10.340.70">
    <property type="match status" value="1"/>
</dbReference>
<evidence type="ECO:0000313" key="12">
    <source>
        <dbReference type="EMBL" id="SBS18344.1"/>
    </source>
</evidence>
<dbReference type="GO" id="GO:0016787">
    <property type="term" value="F:hydrolase activity"/>
    <property type="evidence" value="ECO:0007669"/>
    <property type="project" value="UniProtKB-KW"/>
</dbReference>
<dbReference type="Gene3D" id="4.10.60.10">
    <property type="entry name" value="Zinc finger, CCHC-type"/>
    <property type="match status" value="1"/>
</dbReference>
<dbReference type="InterPro" id="IPR036397">
    <property type="entry name" value="RNaseH_sf"/>
</dbReference>
<dbReference type="FunFam" id="1.10.340.70:FF:000001">
    <property type="entry name" value="Retrovirus-related Pol polyprotein from transposon gypsy-like Protein"/>
    <property type="match status" value="1"/>
</dbReference>
<evidence type="ECO:0000256" key="4">
    <source>
        <dbReference type="ARBA" id="ARBA00022759"/>
    </source>
</evidence>
<dbReference type="FunFam" id="3.30.420.10:FF:000032">
    <property type="entry name" value="Retrovirus-related Pol polyprotein from transposon 297-like Protein"/>
    <property type="match status" value="1"/>
</dbReference>
<sequence length="1285" mass="143424">GEAEAMSSFDVQAFVEAPSRRLLENCRKSDLQQVAAHFSLLVPKQLTKDALRQFVLDFLVAQEILPPVSRPPSPLVTTEEERMEKPEQACSSESSSPQPSPSSSPLTGARLKLRLARLHIEAEERALERKLRHEIELKRLDADIRLQELELTLQSRKRDPATVRTVQPAEDSDAAISPPLGDVRPQPETPLTPTSSPPPFDISKCLTLLPPFRETEVDGYFLAFERMAAILRWPRDVWPLLLTCKLTGKALQVVSALSLTDSANYDTVKSTVLHAYELVPEAYRQRFRSETPRDNQSYVEYAHNKSVLFEKWCVASQVTSLAELKELILLEEFKRHVPERLVHYLNEQKVTSFSEAALLADQFSLTHRVKETRSEPVRGVKPPPKLRPATESSECFYCHKRGHVIRDCYALKQKNRRNGNSPRKTRPEVALCSLNPCAGINVTKPNPCYKPFLSEGRVSLPGSATDEKVVILRDTGASQTLIKKNVLPFSEMSRAGYSVILQGIEMRTVTAEVHQINLSCSLVSGVLAVAVVDDLPMKGVDLILGNDAAGGLVVPVPELVTEPEVQESTDSLPACVLTRAQAKRDPDITLQGSVLSKLFSDSGKPPDSAVCVSPQVTPENFPITCDALVEAQNSDETLKPFFALACGDVKSASGTAAYVLENNILFRCWAQPSAKGADWGNVKQIVVPVKFRSHILALAHESDWSGHLGINKMYESVLRHFFWPGLKRQVSDYCKSCPTCQTVGKPNQKIRPAPLHPTPVISTPFDHIVIDCVGPLPPSRSGKKYLLTIMCSATRFPEAVPLSSITTANIIKALTGFFSVFGMPKVIQSDQGTNFTSRVFAQVTETLHIEHRKSSSYHPESQGVVERWHQTLKSMLKKYCFTSGRSWEEGLPFVLFAARDTIQESTGFSPHQLVFGHSPRGPLKALKEVFVASSLCRFVTDYRKLNAKTVPDSFPLPRVEDCVDSVGSATFVTKLDLLKGYWQVPLTPFASKVSAFVTPDNLLQYTVLPFARILMTVIYTPSWDLHLQILAQVFDRLKMANLTLNLAKCEFVKATVRYLGKEVGQGQVRALSDKIQAIVSFPPPTTRRELRRFLGMTGYYRCFCRNFSTVAKPLTDMLSTNIPFCWTSECNQAFLALRDLLCCAPVLTAPDLSRPFKLEVDASDAGAGAVLLQEDTDGLDHPICYFSRKFNPAQRNYSTIEKETLALIWSLQHFSVYVGNSAFTTIVFTDHNPLVFLHRMYNHNQRLMRWALLLQEFNLDIRHKKGTENLMADALSRSFTLEAPL</sequence>
<dbReference type="PROSITE" id="PS50994">
    <property type="entry name" value="INTEGRASE"/>
    <property type="match status" value="1"/>
</dbReference>
<dbReference type="PROSITE" id="PS50158">
    <property type="entry name" value="ZF_CCHC"/>
    <property type="match status" value="1"/>
</dbReference>
<dbReference type="PANTHER" id="PTHR37984">
    <property type="entry name" value="PROTEIN CBG26694"/>
    <property type="match status" value="1"/>
</dbReference>
<feature type="domain" description="CCHC-type" evidence="10">
    <location>
        <begin position="395"/>
        <end position="408"/>
    </location>
</feature>
<name>A0A1A8SKX5_9TELE</name>
<dbReference type="GO" id="GO:0004519">
    <property type="term" value="F:endonuclease activity"/>
    <property type="evidence" value="ECO:0007669"/>
    <property type="project" value="UniProtKB-KW"/>
</dbReference>
<keyword evidence="8" id="KW-0862">Zinc</keyword>
<reference evidence="12" key="1">
    <citation type="submission" date="2016-05" db="EMBL/GenBank/DDBJ databases">
        <authorList>
            <person name="Lavstsen T."/>
            <person name="Jespersen J.S."/>
        </authorList>
    </citation>
    <scope>NUCLEOTIDE SEQUENCE</scope>
    <source>
        <tissue evidence="12">Brain</tissue>
    </source>
</reference>
<dbReference type="InterPro" id="IPR001878">
    <property type="entry name" value="Znf_CCHC"/>
</dbReference>
<dbReference type="EMBL" id="HAEI01015875">
    <property type="protein sequence ID" value="SBS18344.1"/>
    <property type="molecule type" value="Transcribed_RNA"/>
</dbReference>
<dbReference type="GO" id="GO:0008270">
    <property type="term" value="F:zinc ion binding"/>
    <property type="evidence" value="ECO:0007669"/>
    <property type="project" value="UniProtKB-KW"/>
</dbReference>
<dbReference type="Pfam" id="PF17921">
    <property type="entry name" value="Integrase_H2C2"/>
    <property type="match status" value="1"/>
</dbReference>
<feature type="region of interest" description="Disordered" evidence="9">
    <location>
        <begin position="69"/>
        <end position="107"/>
    </location>
</feature>
<keyword evidence="6" id="KW-0695">RNA-directed DNA polymerase</keyword>
<evidence type="ECO:0000256" key="3">
    <source>
        <dbReference type="ARBA" id="ARBA00022722"/>
    </source>
</evidence>
<dbReference type="SUPFAM" id="SSF47353">
    <property type="entry name" value="Retrovirus capsid dimerization domain-like"/>
    <property type="match status" value="1"/>
</dbReference>
<dbReference type="Pfam" id="PF17917">
    <property type="entry name" value="RT_RNaseH"/>
    <property type="match status" value="1"/>
</dbReference>
<organism evidence="12">
    <name type="scientific">Nothobranchius rachovii</name>
    <name type="common">bluefin notho</name>
    <dbReference type="NCBI Taxonomy" id="451742"/>
    <lineage>
        <taxon>Eukaryota</taxon>
        <taxon>Metazoa</taxon>
        <taxon>Chordata</taxon>
        <taxon>Craniata</taxon>
        <taxon>Vertebrata</taxon>
        <taxon>Euteleostomi</taxon>
        <taxon>Actinopterygii</taxon>
        <taxon>Neopterygii</taxon>
        <taxon>Teleostei</taxon>
        <taxon>Neoteleostei</taxon>
        <taxon>Acanthomorphata</taxon>
        <taxon>Ovalentaria</taxon>
        <taxon>Atherinomorphae</taxon>
        <taxon>Cyprinodontiformes</taxon>
        <taxon>Nothobranchiidae</taxon>
        <taxon>Nothobranchius</taxon>
    </lineage>
</organism>
<feature type="compositionally biased region" description="Low complexity" evidence="9">
    <location>
        <begin position="91"/>
        <end position="105"/>
    </location>
</feature>
<keyword evidence="8" id="KW-0863">Zinc-finger</keyword>
<evidence type="ECO:0000256" key="9">
    <source>
        <dbReference type="SAM" id="MobiDB-lite"/>
    </source>
</evidence>
<evidence type="ECO:0000256" key="6">
    <source>
        <dbReference type="ARBA" id="ARBA00022918"/>
    </source>
</evidence>
<dbReference type="GO" id="GO:0003676">
    <property type="term" value="F:nucleic acid binding"/>
    <property type="evidence" value="ECO:0007669"/>
    <property type="project" value="InterPro"/>
</dbReference>